<comment type="caution">
    <text evidence="2">The sequence shown here is derived from an EMBL/GenBank/DDBJ whole genome shotgun (WGS) entry which is preliminary data.</text>
</comment>
<proteinExistence type="predicted"/>
<dbReference type="EMBL" id="ANIY01001935">
    <property type="protein sequence ID" value="ETP44223.1"/>
    <property type="molecule type" value="Genomic_DNA"/>
</dbReference>
<protein>
    <submittedName>
        <fullName evidence="2">Uncharacterized protein</fullName>
    </submittedName>
</protein>
<sequence>MIELTSVRWGDRSTRITHSHLKAESRECPNAASGGEKKQKSVQNEGRLKFSF</sequence>
<evidence type="ECO:0000256" key="1">
    <source>
        <dbReference type="SAM" id="MobiDB-lite"/>
    </source>
</evidence>
<accession>W2ZAE6</accession>
<name>W2ZAE6_PHYNI</name>
<feature type="region of interest" description="Disordered" evidence="1">
    <location>
        <begin position="18"/>
        <end position="52"/>
    </location>
</feature>
<gene>
    <name evidence="2" type="ORF">F442_09172</name>
</gene>
<evidence type="ECO:0000313" key="3">
    <source>
        <dbReference type="Proteomes" id="UP000018948"/>
    </source>
</evidence>
<evidence type="ECO:0000313" key="2">
    <source>
        <dbReference type="EMBL" id="ETP44223.1"/>
    </source>
</evidence>
<reference evidence="2 3" key="1">
    <citation type="submission" date="2013-11" db="EMBL/GenBank/DDBJ databases">
        <title>The Genome Sequence of Phytophthora parasitica P10297.</title>
        <authorList>
            <consortium name="The Broad Institute Genomics Platform"/>
            <person name="Russ C."/>
            <person name="Tyler B."/>
            <person name="Panabieres F."/>
            <person name="Shan W."/>
            <person name="Tripathy S."/>
            <person name="Grunwald N."/>
            <person name="Machado M."/>
            <person name="Johnson C.S."/>
            <person name="Walker B."/>
            <person name="Young S.K."/>
            <person name="Zeng Q."/>
            <person name="Gargeya S."/>
            <person name="Fitzgerald M."/>
            <person name="Haas B."/>
            <person name="Abouelleil A."/>
            <person name="Allen A.W."/>
            <person name="Alvarado L."/>
            <person name="Arachchi H.M."/>
            <person name="Berlin A.M."/>
            <person name="Chapman S.B."/>
            <person name="Gainer-Dewar J."/>
            <person name="Goldberg J."/>
            <person name="Griggs A."/>
            <person name="Gujja S."/>
            <person name="Hansen M."/>
            <person name="Howarth C."/>
            <person name="Imamovic A."/>
            <person name="Ireland A."/>
            <person name="Larimer J."/>
            <person name="McCowan C."/>
            <person name="Murphy C."/>
            <person name="Pearson M."/>
            <person name="Poon T.W."/>
            <person name="Priest M."/>
            <person name="Roberts A."/>
            <person name="Saif S."/>
            <person name="Shea T."/>
            <person name="Sisk P."/>
            <person name="Sykes S."/>
            <person name="Wortman J."/>
            <person name="Nusbaum C."/>
            <person name="Birren B."/>
        </authorList>
    </citation>
    <scope>NUCLEOTIDE SEQUENCE [LARGE SCALE GENOMIC DNA]</scope>
    <source>
        <strain evidence="2 3">P10297</strain>
    </source>
</reference>
<organism evidence="2 3">
    <name type="scientific">Phytophthora nicotianae P10297</name>
    <dbReference type="NCBI Taxonomy" id="1317064"/>
    <lineage>
        <taxon>Eukaryota</taxon>
        <taxon>Sar</taxon>
        <taxon>Stramenopiles</taxon>
        <taxon>Oomycota</taxon>
        <taxon>Peronosporomycetes</taxon>
        <taxon>Peronosporales</taxon>
        <taxon>Peronosporaceae</taxon>
        <taxon>Phytophthora</taxon>
    </lineage>
</organism>
<dbReference type="AlphaFoldDB" id="W2ZAE6"/>
<dbReference type="Proteomes" id="UP000018948">
    <property type="component" value="Unassembled WGS sequence"/>
</dbReference>